<evidence type="ECO:0008006" key="3">
    <source>
        <dbReference type="Google" id="ProtNLM"/>
    </source>
</evidence>
<dbReference type="Proteomes" id="UP000018467">
    <property type="component" value="Unassembled WGS sequence"/>
</dbReference>
<dbReference type="InParanoid" id="A0A3B1IID1"/>
<dbReference type="Bgee" id="ENSAMXG00000042780">
    <property type="expression patterns" value="Expressed in embryo"/>
</dbReference>
<protein>
    <recommendedName>
        <fullName evidence="3">MHC class I-like antigen recognition-like domain-containing protein</fullName>
    </recommendedName>
</protein>
<evidence type="ECO:0000313" key="1">
    <source>
        <dbReference type="Ensembl" id="ENSAMXP00000028994.1"/>
    </source>
</evidence>
<reference evidence="2" key="2">
    <citation type="journal article" date="2014" name="Nat. Commun.">
        <title>The cavefish genome reveals candidate genes for eye loss.</title>
        <authorList>
            <person name="McGaugh S.E."/>
            <person name="Gross J.B."/>
            <person name="Aken B."/>
            <person name="Blin M."/>
            <person name="Borowsky R."/>
            <person name="Chalopin D."/>
            <person name="Hinaux H."/>
            <person name="Jeffery W.R."/>
            <person name="Keene A."/>
            <person name="Ma L."/>
            <person name="Minx P."/>
            <person name="Murphy D."/>
            <person name="O'Quin K.E."/>
            <person name="Retaux S."/>
            <person name="Rohner N."/>
            <person name="Searle S.M."/>
            <person name="Stahl B.A."/>
            <person name="Tabin C."/>
            <person name="Volff J.N."/>
            <person name="Yoshizawa M."/>
            <person name="Warren W.C."/>
        </authorList>
    </citation>
    <scope>NUCLEOTIDE SEQUENCE [LARGE SCALE GENOMIC DNA]</scope>
    <source>
        <strain evidence="2">female</strain>
    </source>
</reference>
<organism evidence="1 2">
    <name type="scientific">Astyanax mexicanus</name>
    <name type="common">Blind cave fish</name>
    <name type="synonym">Astyanax fasciatus mexicanus</name>
    <dbReference type="NCBI Taxonomy" id="7994"/>
    <lineage>
        <taxon>Eukaryota</taxon>
        <taxon>Metazoa</taxon>
        <taxon>Chordata</taxon>
        <taxon>Craniata</taxon>
        <taxon>Vertebrata</taxon>
        <taxon>Euteleostomi</taxon>
        <taxon>Actinopterygii</taxon>
        <taxon>Neopterygii</taxon>
        <taxon>Teleostei</taxon>
        <taxon>Ostariophysi</taxon>
        <taxon>Characiformes</taxon>
        <taxon>Characoidei</taxon>
        <taxon>Acestrorhamphidae</taxon>
        <taxon>Acestrorhamphinae</taxon>
        <taxon>Astyanax</taxon>
    </lineage>
</organism>
<proteinExistence type="predicted"/>
<reference evidence="1" key="3">
    <citation type="submission" date="2025-08" db="UniProtKB">
        <authorList>
            <consortium name="Ensembl"/>
        </authorList>
    </citation>
    <scope>IDENTIFICATION</scope>
</reference>
<keyword evidence="2" id="KW-1185">Reference proteome</keyword>
<reference evidence="1" key="4">
    <citation type="submission" date="2025-09" db="UniProtKB">
        <authorList>
            <consortium name="Ensembl"/>
        </authorList>
    </citation>
    <scope>IDENTIFICATION</scope>
</reference>
<dbReference type="AlphaFoldDB" id="A0A3B1IID1"/>
<dbReference type="GeneTree" id="ENSGT00940000163244"/>
<accession>A0A3B1IID1</accession>
<dbReference type="Ensembl" id="ENSAMXT00000049721.1">
    <property type="protein sequence ID" value="ENSAMXP00000028994.1"/>
    <property type="gene ID" value="ENSAMXG00000042780.1"/>
</dbReference>
<name>A0A3B1IID1_ASTMX</name>
<reference evidence="2" key="1">
    <citation type="submission" date="2013-03" db="EMBL/GenBank/DDBJ databases">
        <authorList>
            <person name="Jeffery W."/>
            <person name="Warren W."/>
            <person name="Wilson R.K."/>
        </authorList>
    </citation>
    <scope>NUCLEOTIDE SEQUENCE</scope>
    <source>
        <strain evidence="2">female</strain>
    </source>
</reference>
<evidence type="ECO:0000313" key="2">
    <source>
        <dbReference type="Proteomes" id="UP000018467"/>
    </source>
</evidence>
<sequence>LLWTLVTRAAPSSVRPLQHALGSAKEETQAVLLHCWDNIGLFHVVPHQEHGDNQTSPSVGIRIQDHVNIDIHNGWAQWLTPVIPALWEAEVGRLLEPRSSRPAWATWQNQSLLKIQTIGWAWWRTPVVSATWEAEVGGLLKPRRLRLQ</sequence>